<comment type="caution">
    <text evidence="1">The sequence shown here is derived from an EMBL/GenBank/DDBJ whole genome shotgun (WGS) entry which is preliminary data.</text>
</comment>
<keyword evidence="2" id="KW-1185">Reference proteome</keyword>
<dbReference type="OrthoDB" id="297203at2759"/>
<sequence length="243" mass="28830">MATTRIPFSNVSQVNKGEKLPTTLGEKIEKTGNAEKQVQPTNAEINNVKGTLDEQQFENMDKQTLIQQLKLHKLILKHCFDENDIKEQQQLKHNSVIYKMKLNQEIMSYQNQVRSQNRKKKSDQFYFIILFFFKPLMNNEERKELIDDIQKINLDLVAECFETCFDGQLLQNKCANNCYKHYLNTLRVITQETKERGYKVHSLYAYKMFPIRQPRFQLVYNERFKPTAFEIEFSVDPVSLKEI</sequence>
<gene>
    <name evidence="1" type="ORF">PPENT_87.1.T1260032</name>
</gene>
<dbReference type="Proteomes" id="UP000689195">
    <property type="component" value="Unassembled WGS sequence"/>
</dbReference>
<evidence type="ECO:0000313" key="2">
    <source>
        <dbReference type="Proteomes" id="UP000689195"/>
    </source>
</evidence>
<protein>
    <submittedName>
        <fullName evidence="1">Uncharacterized protein</fullName>
    </submittedName>
</protein>
<dbReference type="EMBL" id="CAJJDO010000126">
    <property type="protein sequence ID" value="CAD8200871.1"/>
    <property type="molecule type" value="Genomic_DNA"/>
</dbReference>
<reference evidence="1" key="1">
    <citation type="submission" date="2021-01" db="EMBL/GenBank/DDBJ databases">
        <authorList>
            <consortium name="Genoscope - CEA"/>
            <person name="William W."/>
        </authorList>
    </citation>
    <scope>NUCLEOTIDE SEQUENCE</scope>
</reference>
<accession>A0A8S1XI89</accession>
<evidence type="ECO:0000313" key="1">
    <source>
        <dbReference type="EMBL" id="CAD8200871.1"/>
    </source>
</evidence>
<organism evidence="1 2">
    <name type="scientific">Paramecium pentaurelia</name>
    <dbReference type="NCBI Taxonomy" id="43138"/>
    <lineage>
        <taxon>Eukaryota</taxon>
        <taxon>Sar</taxon>
        <taxon>Alveolata</taxon>
        <taxon>Ciliophora</taxon>
        <taxon>Intramacronucleata</taxon>
        <taxon>Oligohymenophorea</taxon>
        <taxon>Peniculida</taxon>
        <taxon>Parameciidae</taxon>
        <taxon>Paramecium</taxon>
    </lineage>
</organism>
<dbReference type="AlphaFoldDB" id="A0A8S1XI89"/>
<proteinExistence type="predicted"/>
<name>A0A8S1XI89_9CILI</name>